<reference evidence="4" key="2">
    <citation type="submission" date="2025-08" db="UniProtKB">
        <authorList>
            <consortium name="Ensembl"/>
        </authorList>
    </citation>
    <scope>IDENTIFICATION</scope>
</reference>
<dbReference type="Pfam" id="PF12799">
    <property type="entry name" value="LRR_4"/>
    <property type="match status" value="1"/>
</dbReference>
<keyword evidence="1" id="KW-0433">Leucine-rich repeat</keyword>
<evidence type="ECO:0000313" key="5">
    <source>
        <dbReference type="Proteomes" id="UP000694680"/>
    </source>
</evidence>
<dbReference type="PANTHER" id="PTHR47114:SF4">
    <property type="entry name" value="OLIGODENDROCYTE MYELIN GLYCOPROTEIN B"/>
    <property type="match status" value="1"/>
</dbReference>
<evidence type="ECO:0000256" key="3">
    <source>
        <dbReference type="SAM" id="MobiDB-lite"/>
    </source>
</evidence>
<name>A0A8C5GQF5_GOUWI</name>
<dbReference type="SUPFAM" id="SSF52058">
    <property type="entry name" value="L domain-like"/>
    <property type="match status" value="1"/>
</dbReference>
<proteinExistence type="predicted"/>
<feature type="region of interest" description="Disordered" evidence="3">
    <location>
        <begin position="382"/>
        <end position="406"/>
    </location>
</feature>
<dbReference type="PROSITE" id="PS51450">
    <property type="entry name" value="LRR"/>
    <property type="match status" value="3"/>
</dbReference>
<evidence type="ECO:0000256" key="2">
    <source>
        <dbReference type="ARBA" id="ARBA00022737"/>
    </source>
</evidence>
<reference evidence="4" key="3">
    <citation type="submission" date="2025-09" db="UniProtKB">
        <authorList>
            <consortium name="Ensembl"/>
        </authorList>
    </citation>
    <scope>IDENTIFICATION</scope>
</reference>
<sequence length="425" mass="47850">NPWLRVDAVCPTVCSCSPSHREVDCSWRALKLLPNGLQHNLRSLNLSHNRFHDLDNQLTVYTHLRILDLSHNRLSRLPADLPRSLWQLHASTNRVPLLDKNDTVYQWNLRVLDLSHNKLERAIFINNTLSNLRTLNLSHNHLWTLPTNLPAHLESIDLSNNLLIKVLPGSLDRLPGLTHFYLHANRFTALPFAALDKLTSLRIITLEGNPWGCHLHADIAYLLSWSQRSSALILGCPCHTQTVCGGVRPSRTGRWHFGSYNSPPLAAGAQEMSSSPPPEGIVTMFWFHKIPTQAIITSSLTPQPEETRQSLHFHLAPASTTDKDHMWHTSLTSPANALHTAGTSSTSDTGLIRDTITDRDDSTLATAWVFITENPSLQTKKTTTLRTRSVRRNNHSFPSGGKNNSPTTHSPTFKFWYFSLLFLLD</sequence>
<dbReference type="InterPro" id="IPR001611">
    <property type="entry name" value="Leu-rich_rpt"/>
</dbReference>
<feature type="compositionally biased region" description="Polar residues" evidence="3">
    <location>
        <begin position="395"/>
        <end position="406"/>
    </location>
</feature>
<dbReference type="InterPro" id="IPR025875">
    <property type="entry name" value="Leu-rich_rpt_4"/>
</dbReference>
<dbReference type="Pfam" id="PF00560">
    <property type="entry name" value="LRR_1"/>
    <property type="match status" value="2"/>
</dbReference>
<dbReference type="GO" id="GO:0031102">
    <property type="term" value="P:neuron projection regeneration"/>
    <property type="evidence" value="ECO:0007669"/>
    <property type="project" value="TreeGrafter"/>
</dbReference>
<dbReference type="InterPro" id="IPR051071">
    <property type="entry name" value="LRR-bact_E3_ubiq_ligases"/>
</dbReference>
<dbReference type="AlphaFoldDB" id="A0A8C5GQF5"/>
<keyword evidence="5" id="KW-1185">Reference proteome</keyword>
<reference evidence="4" key="1">
    <citation type="submission" date="2020-06" db="EMBL/GenBank/DDBJ databases">
        <authorList>
            <consortium name="Wellcome Sanger Institute Data Sharing"/>
        </authorList>
    </citation>
    <scope>NUCLEOTIDE SEQUENCE [LARGE SCALE GENOMIC DNA]</scope>
</reference>
<protein>
    <submittedName>
        <fullName evidence="4">Oligodendrocyte myelin glycoprotein a</fullName>
    </submittedName>
</protein>
<dbReference type="InterPro" id="IPR032675">
    <property type="entry name" value="LRR_dom_sf"/>
</dbReference>
<dbReference type="Pfam" id="PF13855">
    <property type="entry name" value="LRR_8"/>
    <property type="match status" value="1"/>
</dbReference>
<dbReference type="Ensembl" id="ENSGWIT00000036981.1">
    <property type="protein sequence ID" value="ENSGWIP00000033922.1"/>
    <property type="gene ID" value="ENSGWIG00000017528.1"/>
</dbReference>
<dbReference type="PANTHER" id="PTHR47114">
    <property type="match status" value="1"/>
</dbReference>
<dbReference type="InterPro" id="IPR003591">
    <property type="entry name" value="Leu-rich_rpt_typical-subtyp"/>
</dbReference>
<dbReference type="Gene3D" id="3.80.10.10">
    <property type="entry name" value="Ribonuclease Inhibitor"/>
    <property type="match status" value="2"/>
</dbReference>
<dbReference type="PRINTS" id="PR00019">
    <property type="entry name" value="LEURICHRPT"/>
</dbReference>
<keyword evidence="2" id="KW-0677">Repeat</keyword>
<evidence type="ECO:0000313" key="4">
    <source>
        <dbReference type="Ensembl" id="ENSGWIP00000033922.1"/>
    </source>
</evidence>
<accession>A0A8C5GQF5</accession>
<evidence type="ECO:0000256" key="1">
    <source>
        <dbReference type="ARBA" id="ARBA00022614"/>
    </source>
</evidence>
<dbReference type="Proteomes" id="UP000694680">
    <property type="component" value="Chromosome 14"/>
</dbReference>
<dbReference type="SMART" id="SM00369">
    <property type="entry name" value="LRR_TYP"/>
    <property type="match status" value="4"/>
</dbReference>
<organism evidence="4 5">
    <name type="scientific">Gouania willdenowi</name>
    <name type="common">Blunt-snouted clingfish</name>
    <name type="synonym">Lepadogaster willdenowi</name>
    <dbReference type="NCBI Taxonomy" id="441366"/>
    <lineage>
        <taxon>Eukaryota</taxon>
        <taxon>Metazoa</taxon>
        <taxon>Chordata</taxon>
        <taxon>Craniata</taxon>
        <taxon>Vertebrata</taxon>
        <taxon>Euteleostomi</taxon>
        <taxon>Actinopterygii</taxon>
        <taxon>Neopterygii</taxon>
        <taxon>Teleostei</taxon>
        <taxon>Neoteleostei</taxon>
        <taxon>Acanthomorphata</taxon>
        <taxon>Ovalentaria</taxon>
        <taxon>Blenniimorphae</taxon>
        <taxon>Blenniiformes</taxon>
        <taxon>Gobiesocoidei</taxon>
        <taxon>Gobiesocidae</taxon>
        <taxon>Gobiesocinae</taxon>
        <taxon>Gouania</taxon>
    </lineage>
</organism>
<dbReference type="SMART" id="SM00364">
    <property type="entry name" value="LRR_BAC"/>
    <property type="match status" value="3"/>
</dbReference>